<gene>
    <name evidence="4" type="primary">rsd</name>
    <name evidence="6" type="ORF">SAMN02927897_04548</name>
</gene>
<dbReference type="Gene3D" id="1.20.120.1370">
    <property type="entry name" value="Regulator of RNA polymerase sigma(70) subunit, domain 4"/>
    <property type="match status" value="1"/>
</dbReference>
<dbReference type="InterPro" id="IPR038309">
    <property type="entry name" value="Rsd/AlgQ_sf"/>
</dbReference>
<comment type="subcellular location">
    <subcellularLocation>
        <location evidence="4">Cytoplasm</location>
    </subcellularLocation>
</comment>
<evidence type="ECO:0000256" key="2">
    <source>
        <dbReference type="ARBA" id="ARBA00023015"/>
    </source>
</evidence>
<evidence type="ECO:0000256" key="4">
    <source>
        <dbReference type="HAMAP-Rule" id="MF_01181"/>
    </source>
</evidence>
<accession>A0A1G4ZCN4</accession>
<comment type="caution">
    <text evidence="6">The sequence shown here is derived from an EMBL/GenBank/DDBJ whole genome shotgun (WGS) entry which is preliminary data.</text>
</comment>
<keyword evidence="1 4" id="KW-0963">Cytoplasm</keyword>
<dbReference type="AlphaFoldDB" id="A0A1G4ZCN4"/>
<dbReference type="GO" id="GO:0006355">
    <property type="term" value="P:regulation of DNA-templated transcription"/>
    <property type="evidence" value="ECO:0007669"/>
    <property type="project" value="InterPro"/>
</dbReference>
<dbReference type="PIRSF" id="PIRSF016548">
    <property type="entry name" value="Rsd_AlgQ"/>
    <property type="match status" value="1"/>
</dbReference>
<keyword evidence="2 4" id="KW-0805">Transcription regulation</keyword>
<dbReference type="HAMAP" id="MF_01181">
    <property type="entry name" value="Rsd"/>
    <property type="match status" value="1"/>
</dbReference>
<proteinExistence type="inferred from homology"/>
<evidence type="ECO:0000313" key="7">
    <source>
        <dbReference type="Proteomes" id="UP000183569"/>
    </source>
</evidence>
<comment type="subunit">
    <text evidence="4">Interacts with RpoD.</text>
</comment>
<evidence type="ECO:0000256" key="3">
    <source>
        <dbReference type="ARBA" id="ARBA00023163"/>
    </source>
</evidence>
<reference evidence="6 7" key="1">
    <citation type="submission" date="2016-10" db="EMBL/GenBank/DDBJ databases">
        <authorList>
            <person name="Varghese N."/>
            <person name="Submissions S."/>
        </authorList>
    </citation>
    <scope>NUCLEOTIDE SEQUENCE [LARGE SCALE GENOMIC DNA]</scope>
    <source>
        <strain evidence="6 7">CGMCC 1.12102</strain>
    </source>
</reference>
<dbReference type="GeneID" id="23843693"/>
<dbReference type="Pfam" id="PF04353">
    <property type="entry name" value="Rsd_AlgQ"/>
    <property type="match status" value="1"/>
</dbReference>
<dbReference type="NCBIfam" id="NF008723">
    <property type="entry name" value="PRK11718.1"/>
    <property type="match status" value="1"/>
</dbReference>
<dbReference type="EMBL" id="FMUI01000023">
    <property type="protein sequence ID" value="SCX63390.1"/>
    <property type="molecule type" value="Genomic_DNA"/>
</dbReference>
<evidence type="ECO:0000256" key="5">
    <source>
        <dbReference type="RuleBase" id="RU004409"/>
    </source>
</evidence>
<comment type="similarity">
    <text evidence="4 5">Belongs to the Rsd/AlgQ family.</text>
</comment>
<evidence type="ECO:0000256" key="1">
    <source>
        <dbReference type="ARBA" id="ARBA00022490"/>
    </source>
</evidence>
<comment type="function">
    <text evidence="4">Binds RpoD and negatively regulates RpoD-mediated transcription activation by preventing the interaction between the primary sigma factor RpoD with the catalytic core of the RNA polymerase and with promoter DNA. May be involved in replacement of the RNA polymerase sigma subunit from RpoD to RpoS during the transition from exponential growth to the stationary phase.</text>
</comment>
<dbReference type="RefSeq" id="WP_017460015.1">
    <property type="nucleotide sequence ID" value="NZ_CP016337.1"/>
</dbReference>
<sequence length="167" mass="18711">MLNQLESLTERVGGSNKLVDHWLQARKQLLVSYYNLVGIKPGKGSYMQLNEKALDDFCHNLVEYLSAGHFNIYERIISELEGSSPLLAATQLYPMLEANTVEIMNYYDSSLENAIDDDNCLEFQQALSDIGEALAARFTLEDKLIVLAFDNNLKESANDESSVARPA</sequence>
<name>A0A1G4ZCN4_9ENTR</name>
<dbReference type="InterPro" id="IPR023785">
    <property type="entry name" value="Sigma70_reg_Rsd"/>
</dbReference>
<dbReference type="Proteomes" id="UP000183569">
    <property type="component" value="Unassembled WGS sequence"/>
</dbReference>
<dbReference type="GO" id="GO:0005737">
    <property type="term" value="C:cytoplasm"/>
    <property type="evidence" value="ECO:0007669"/>
    <property type="project" value="UniProtKB-SubCell"/>
</dbReference>
<evidence type="ECO:0000313" key="6">
    <source>
        <dbReference type="EMBL" id="SCX63390.1"/>
    </source>
</evidence>
<dbReference type="InterPro" id="IPR007448">
    <property type="entry name" value="Sigma70_reg_Rsd_AlgQ"/>
</dbReference>
<organism evidence="6 7">
    <name type="scientific">Kosakonia sacchari</name>
    <dbReference type="NCBI Taxonomy" id="1158459"/>
    <lineage>
        <taxon>Bacteria</taxon>
        <taxon>Pseudomonadati</taxon>
        <taxon>Pseudomonadota</taxon>
        <taxon>Gammaproteobacteria</taxon>
        <taxon>Enterobacterales</taxon>
        <taxon>Enterobacteriaceae</taxon>
        <taxon>Kosakonia</taxon>
    </lineage>
</organism>
<keyword evidence="3 4" id="KW-0804">Transcription</keyword>
<protein>
    <recommendedName>
        <fullName evidence="4">Regulator of sigma D</fullName>
    </recommendedName>
</protein>